<dbReference type="Proteomes" id="UP000027337">
    <property type="component" value="Unassembled WGS sequence"/>
</dbReference>
<dbReference type="Gene3D" id="3.30.565.10">
    <property type="entry name" value="Histidine kinase-like ATPase, C-terminal domain"/>
    <property type="match status" value="1"/>
</dbReference>
<dbReference type="EC" id="2.7.13.3" evidence="2"/>
<dbReference type="EMBL" id="JEMU01000009">
    <property type="protein sequence ID" value="KAJ02880.1"/>
    <property type="molecule type" value="Genomic_DNA"/>
</dbReference>
<evidence type="ECO:0000256" key="6">
    <source>
        <dbReference type="SAM" id="Phobius"/>
    </source>
</evidence>
<accession>A0A061SUA4</accession>
<organism evidence="8 9">
    <name type="scientific">Sulfitobacter mediterraneus</name>
    <dbReference type="NCBI Taxonomy" id="83219"/>
    <lineage>
        <taxon>Bacteria</taxon>
        <taxon>Pseudomonadati</taxon>
        <taxon>Pseudomonadota</taxon>
        <taxon>Alphaproteobacteria</taxon>
        <taxon>Rhodobacterales</taxon>
        <taxon>Roseobacteraceae</taxon>
        <taxon>Sulfitobacter</taxon>
    </lineage>
</organism>
<dbReference type="CDD" id="cd00082">
    <property type="entry name" value="HisKA"/>
    <property type="match status" value="1"/>
</dbReference>
<proteinExistence type="predicted"/>
<comment type="catalytic activity">
    <reaction evidence="1">
        <text>ATP + protein L-histidine = ADP + protein N-phospho-L-histidine.</text>
        <dbReference type="EC" id="2.7.13.3"/>
    </reaction>
</comment>
<sequence>MYETGQITDPQQQDGVAEMLAYQLKDYAKAGLSLFWQRQAIFGSALLLEAYYYSPLMAAFTLCLVIASEIFDFMCFRRIMLLNDYSSDREAFTCLMLVQVGTVVSAGIIAFFALSISLAQGPTTHFMPLFFLFAAALFAAMNNHQILSLIVMRLLIYGVTFLFIPIWDIWQTSAPLNSELWAQFFTSIFVVYFIIDCSRIYMKFYERNRQQLQKLQIEHETTKNALRSKSEFLATISHELRTPLTSVKGSLDLACAGALGPMPDKLQNALGIAQRNASRLHALIAELLDLQQIESGKMSFTFETVKADTVIRRCVSSLEPYADGLNVRYVLGDMPDDVYVHADEARLEQVVTNIMSNAAKFSFEGGEVDISMVATDDKLRILVRDRGIGLATGDKEKVFDRFSQLDSSDQRRAGGTGLGMNISKKIVEAHGGSIDYVPNPDKGTTFFIEFDRAAMPAEIYTAEAS</sequence>
<dbReference type="Gene3D" id="1.10.287.130">
    <property type="match status" value="1"/>
</dbReference>
<evidence type="ECO:0000313" key="9">
    <source>
        <dbReference type="Proteomes" id="UP000027337"/>
    </source>
</evidence>
<evidence type="ECO:0000313" key="8">
    <source>
        <dbReference type="EMBL" id="KAJ02880.1"/>
    </source>
</evidence>
<dbReference type="SMART" id="SM00387">
    <property type="entry name" value="HATPase_c"/>
    <property type="match status" value="1"/>
</dbReference>
<dbReference type="GO" id="GO:0005886">
    <property type="term" value="C:plasma membrane"/>
    <property type="evidence" value="ECO:0007669"/>
    <property type="project" value="TreeGrafter"/>
</dbReference>
<evidence type="ECO:0000256" key="2">
    <source>
        <dbReference type="ARBA" id="ARBA00012438"/>
    </source>
</evidence>
<reference evidence="8 9" key="1">
    <citation type="journal article" date="2014" name="Genome Announc.">
        <title>Draft Genome Sequences of Two Isolates of the Roseobacter Group, Sulfitobacter sp. Strains 3SOLIMAR09 and 1FIGIMAR09, from Harbors of Mallorca Island (Mediterranean Sea).</title>
        <authorList>
            <person name="Mas-Llado M."/>
            <person name="Pina-Villalonga J.M."/>
            <person name="Brunet-Galmes I."/>
            <person name="Nogales B."/>
            <person name="Bosch R."/>
        </authorList>
    </citation>
    <scope>NUCLEOTIDE SEQUENCE [LARGE SCALE GENOMIC DNA]</scope>
    <source>
        <strain evidence="8 9">1FIGIMAR09</strain>
    </source>
</reference>
<dbReference type="STRING" id="83219.PM02_12395"/>
<dbReference type="Pfam" id="PF02518">
    <property type="entry name" value="HATPase_c"/>
    <property type="match status" value="1"/>
</dbReference>
<dbReference type="SUPFAM" id="SSF47384">
    <property type="entry name" value="Homodimeric domain of signal transducing histidine kinase"/>
    <property type="match status" value="1"/>
</dbReference>
<evidence type="ECO:0000256" key="5">
    <source>
        <dbReference type="ARBA" id="ARBA00022777"/>
    </source>
</evidence>
<feature type="transmembrane region" description="Helical" evidence="6">
    <location>
        <begin position="50"/>
        <end position="71"/>
    </location>
</feature>
<dbReference type="InterPro" id="IPR005467">
    <property type="entry name" value="His_kinase_dom"/>
</dbReference>
<dbReference type="InterPro" id="IPR003661">
    <property type="entry name" value="HisK_dim/P_dom"/>
</dbReference>
<dbReference type="CDD" id="cd00075">
    <property type="entry name" value="HATPase"/>
    <property type="match status" value="1"/>
</dbReference>
<keyword evidence="6" id="KW-0812">Transmembrane</keyword>
<evidence type="ECO:0000256" key="3">
    <source>
        <dbReference type="ARBA" id="ARBA00022553"/>
    </source>
</evidence>
<gene>
    <name evidence="8" type="ORF">PM02_12395</name>
</gene>
<keyword evidence="4" id="KW-0808">Transferase</keyword>
<dbReference type="FunFam" id="3.30.565.10:FF:000006">
    <property type="entry name" value="Sensor histidine kinase WalK"/>
    <property type="match status" value="1"/>
</dbReference>
<dbReference type="PANTHER" id="PTHR43047">
    <property type="entry name" value="TWO-COMPONENT HISTIDINE PROTEIN KINASE"/>
    <property type="match status" value="1"/>
</dbReference>
<name>A0A061SUA4_9RHOB</name>
<dbReference type="GO" id="GO:0009927">
    <property type="term" value="F:histidine phosphotransfer kinase activity"/>
    <property type="evidence" value="ECO:0007669"/>
    <property type="project" value="TreeGrafter"/>
</dbReference>
<keyword evidence="3" id="KW-0597">Phosphoprotein</keyword>
<dbReference type="SMART" id="SM00388">
    <property type="entry name" value="HisKA"/>
    <property type="match status" value="1"/>
</dbReference>
<comment type="caution">
    <text evidence="8">The sequence shown here is derived from an EMBL/GenBank/DDBJ whole genome shotgun (WGS) entry which is preliminary data.</text>
</comment>
<dbReference type="PANTHER" id="PTHR43047:SF72">
    <property type="entry name" value="OSMOSENSING HISTIDINE PROTEIN KINASE SLN1"/>
    <property type="match status" value="1"/>
</dbReference>
<feature type="transmembrane region" description="Helical" evidence="6">
    <location>
        <begin position="92"/>
        <end position="119"/>
    </location>
</feature>
<dbReference type="PRINTS" id="PR00344">
    <property type="entry name" value="BCTRLSENSOR"/>
</dbReference>
<dbReference type="Pfam" id="PF00512">
    <property type="entry name" value="HisKA"/>
    <property type="match status" value="1"/>
</dbReference>
<dbReference type="RefSeq" id="WP_051584146.1">
    <property type="nucleotide sequence ID" value="NZ_JEMU01000009.1"/>
</dbReference>
<feature type="transmembrane region" description="Helical" evidence="6">
    <location>
        <begin position="182"/>
        <end position="202"/>
    </location>
</feature>
<dbReference type="SUPFAM" id="SSF55874">
    <property type="entry name" value="ATPase domain of HSP90 chaperone/DNA topoisomerase II/histidine kinase"/>
    <property type="match status" value="1"/>
</dbReference>
<dbReference type="AlphaFoldDB" id="A0A061SUA4"/>
<evidence type="ECO:0000256" key="1">
    <source>
        <dbReference type="ARBA" id="ARBA00000085"/>
    </source>
</evidence>
<protein>
    <recommendedName>
        <fullName evidence="2">histidine kinase</fullName>
        <ecNumber evidence="2">2.7.13.3</ecNumber>
    </recommendedName>
</protein>
<keyword evidence="6" id="KW-1133">Transmembrane helix</keyword>
<feature type="transmembrane region" description="Helical" evidence="6">
    <location>
        <begin position="125"/>
        <end position="142"/>
    </location>
</feature>
<dbReference type="GO" id="GO:0000155">
    <property type="term" value="F:phosphorelay sensor kinase activity"/>
    <property type="evidence" value="ECO:0007669"/>
    <property type="project" value="InterPro"/>
</dbReference>
<dbReference type="eggNOG" id="COG5002">
    <property type="taxonomic scope" value="Bacteria"/>
</dbReference>
<dbReference type="PROSITE" id="PS50109">
    <property type="entry name" value="HIS_KIN"/>
    <property type="match status" value="1"/>
</dbReference>
<dbReference type="InterPro" id="IPR036890">
    <property type="entry name" value="HATPase_C_sf"/>
</dbReference>
<keyword evidence="9" id="KW-1185">Reference proteome</keyword>
<evidence type="ECO:0000256" key="4">
    <source>
        <dbReference type="ARBA" id="ARBA00022679"/>
    </source>
</evidence>
<feature type="domain" description="Histidine kinase" evidence="7">
    <location>
        <begin position="235"/>
        <end position="454"/>
    </location>
</feature>
<keyword evidence="6" id="KW-0472">Membrane</keyword>
<dbReference type="InterPro" id="IPR003594">
    <property type="entry name" value="HATPase_dom"/>
</dbReference>
<dbReference type="InterPro" id="IPR036097">
    <property type="entry name" value="HisK_dim/P_sf"/>
</dbReference>
<evidence type="ECO:0000259" key="7">
    <source>
        <dbReference type="PROSITE" id="PS50109"/>
    </source>
</evidence>
<feature type="transmembrane region" description="Helical" evidence="6">
    <location>
        <begin position="154"/>
        <end position="170"/>
    </location>
</feature>
<keyword evidence="5" id="KW-0418">Kinase</keyword>
<dbReference type="InterPro" id="IPR004358">
    <property type="entry name" value="Sig_transdc_His_kin-like_C"/>
</dbReference>